<organism evidence="1 2">
    <name type="scientific">Pluteus cervinus</name>
    <dbReference type="NCBI Taxonomy" id="181527"/>
    <lineage>
        <taxon>Eukaryota</taxon>
        <taxon>Fungi</taxon>
        <taxon>Dikarya</taxon>
        <taxon>Basidiomycota</taxon>
        <taxon>Agaricomycotina</taxon>
        <taxon>Agaricomycetes</taxon>
        <taxon>Agaricomycetidae</taxon>
        <taxon>Agaricales</taxon>
        <taxon>Pluteineae</taxon>
        <taxon>Pluteaceae</taxon>
        <taxon>Pluteus</taxon>
    </lineage>
</organism>
<evidence type="ECO:0000313" key="2">
    <source>
        <dbReference type="Proteomes" id="UP000308600"/>
    </source>
</evidence>
<accession>A0ACD3AVR8</accession>
<evidence type="ECO:0000313" key="1">
    <source>
        <dbReference type="EMBL" id="TFK69861.1"/>
    </source>
</evidence>
<protein>
    <submittedName>
        <fullName evidence="1">Chorismate mutase</fullName>
    </submittedName>
</protein>
<dbReference type="Proteomes" id="UP000308600">
    <property type="component" value="Unassembled WGS sequence"/>
</dbReference>
<sequence>MNRTDSAPVYLACAIILSNLSFPPLPLPMIVTSLTFAITLAAPCFAAQLRPGLTVPTLTQVRGILALLEAPIISTLVSRAALPAEASLYSNGGQDLLAYIAKKEKVASSAGRFDYGTLEYPFTLPLVRPDRTTNKNTFPPGRFHQDTFSPNSNLTTFYINTLVPLIQAANVAAGSSSVFFHMASPTPADVDAKYNLDATLLALLSHRASIGKIVAESKFASNTTGFIPLIESKDVSTIRILLTNTTQESVVLATADAAAQEVANAWGEAQTFPVEVQMAFTSSVQEAVAKLFRELIDVTTLVEVKYLLQRLN</sequence>
<keyword evidence="2" id="KW-1185">Reference proteome</keyword>
<reference evidence="1 2" key="1">
    <citation type="journal article" date="2019" name="Nat. Ecol. Evol.">
        <title>Megaphylogeny resolves global patterns of mushroom evolution.</title>
        <authorList>
            <person name="Varga T."/>
            <person name="Krizsan K."/>
            <person name="Foldi C."/>
            <person name="Dima B."/>
            <person name="Sanchez-Garcia M."/>
            <person name="Sanchez-Ramirez S."/>
            <person name="Szollosi G.J."/>
            <person name="Szarkandi J.G."/>
            <person name="Papp V."/>
            <person name="Albert L."/>
            <person name="Andreopoulos W."/>
            <person name="Angelini C."/>
            <person name="Antonin V."/>
            <person name="Barry K.W."/>
            <person name="Bougher N.L."/>
            <person name="Buchanan P."/>
            <person name="Buyck B."/>
            <person name="Bense V."/>
            <person name="Catcheside P."/>
            <person name="Chovatia M."/>
            <person name="Cooper J."/>
            <person name="Damon W."/>
            <person name="Desjardin D."/>
            <person name="Finy P."/>
            <person name="Geml J."/>
            <person name="Haridas S."/>
            <person name="Hughes K."/>
            <person name="Justo A."/>
            <person name="Karasinski D."/>
            <person name="Kautmanova I."/>
            <person name="Kiss B."/>
            <person name="Kocsube S."/>
            <person name="Kotiranta H."/>
            <person name="LaButti K.M."/>
            <person name="Lechner B.E."/>
            <person name="Liimatainen K."/>
            <person name="Lipzen A."/>
            <person name="Lukacs Z."/>
            <person name="Mihaltcheva S."/>
            <person name="Morgado L.N."/>
            <person name="Niskanen T."/>
            <person name="Noordeloos M.E."/>
            <person name="Ohm R.A."/>
            <person name="Ortiz-Santana B."/>
            <person name="Ovrebo C."/>
            <person name="Racz N."/>
            <person name="Riley R."/>
            <person name="Savchenko A."/>
            <person name="Shiryaev A."/>
            <person name="Soop K."/>
            <person name="Spirin V."/>
            <person name="Szebenyi C."/>
            <person name="Tomsovsky M."/>
            <person name="Tulloss R.E."/>
            <person name="Uehling J."/>
            <person name="Grigoriev I.V."/>
            <person name="Vagvolgyi C."/>
            <person name="Papp T."/>
            <person name="Martin F.M."/>
            <person name="Miettinen O."/>
            <person name="Hibbett D.S."/>
            <person name="Nagy L.G."/>
        </authorList>
    </citation>
    <scope>NUCLEOTIDE SEQUENCE [LARGE SCALE GENOMIC DNA]</scope>
    <source>
        <strain evidence="1 2">NL-1719</strain>
    </source>
</reference>
<proteinExistence type="predicted"/>
<name>A0ACD3AVR8_9AGAR</name>
<gene>
    <name evidence="1" type="ORF">BDN72DRAFT_583667</name>
</gene>
<dbReference type="EMBL" id="ML208323">
    <property type="protein sequence ID" value="TFK69861.1"/>
    <property type="molecule type" value="Genomic_DNA"/>
</dbReference>